<dbReference type="PANTHER" id="PTHR23020:SF41">
    <property type="entry name" value="AMINOGLYCOSIDE PHOSPHOTRANSFERASE DOMAIN-CONTAINING PROTEIN"/>
    <property type="match status" value="1"/>
</dbReference>
<sequence length="387" mass="44054">MSQIGSLRKDIVEHVRRSCKEEGLNPPVPREYGDIPVSYEAITKEWLTATLARDVFRSTIKSFSLGPKDDGSANRRRIEIEWEGFGAHKLPTSVFCKAAHSAENRIVLAAGGTYSEVCFYNHIRPQLNIEAPWAYFAGYDPKSWAAIVILKDMGQETTFCNYKTGLTKAQFAEQVQMLAKLHSQYYQSQHPDFERLLIYKDRISNLIEVGLETMCVNGFRAAKSVIPPRLFARQNEIWPCTLKSVERNAALPATVVHGDVHLGNWYITPDGHMGLTDWQTVARGHWSRDLAYVLGTAVSAEKRRQWEHEMVEMYVSELRKHGGPSVSVEEAWLEMRRQSLGVLAYWTLTLTPSENLPDMQTEEACLCFIGRICTMMDDHEVLDAFDF</sequence>
<dbReference type="VEuPathDB" id="FungiDB:FOZG_16418"/>
<organism evidence="2 3">
    <name type="scientific">Fusarium oxysporum</name>
    <name type="common">Fusarium vascular wilt</name>
    <dbReference type="NCBI Taxonomy" id="5507"/>
    <lineage>
        <taxon>Eukaryota</taxon>
        <taxon>Fungi</taxon>
        <taxon>Dikarya</taxon>
        <taxon>Ascomycota</taxon>
        <taxon>Pezizomycotina</taxon>
        <taxon>Sordariomycetes</taxon>
        <taxon>Hypocreomycetidae</taxon>
        <taxon>Hypocreales</taxon>
        <taxon>Nectriaceae</taxon>
        <taxon>Fusarium</taxon>
        <taxon>Fusarium oxysporum species complex</taxon>
    </lineage>
</organism>
<evidence type="ECO:0000313" key="2">
    <source>
        <dbReference type="EMBL" id="SCO89061.1"/>
    </source>
</evidence>
<dbReference type="SUPFAM" id="SSF56112">
    <property type="entry name" value="Protein kinase-like (PK-like)"/>
    <property type="match status" value="1"/>
</dbReference>
<dbReference type="VEuPathDB" id="FungiDB:FOMG_09923"/>
<dbReference type="InterPro" id="IPR011009">
    <property type="entry name" value="Kinase-like_dom_sf"/>
</dbReference>
<dbReference type="VEuPathDB" id="FungiDB:FOIG_11240"/>
<dbReference type="AlphaFoldDB" id="A0A2H3TTJ8"/>
<dbReference type="Gene3D" id="3.90.1200.10">
    <property type="match status" value="1"/>
</dbReference>
<feature type="domain" description="Aminoglycoside phosphotransferase" evidence="1">
    <location>
        <begin position="222"/>
        <end position="314"/>
    </location>
</feature>
<dbReference type="PANTHER" id="PTHR23020">
    <property type="entry name" value="UNCHARACTERIZED NUCLEAR HORMONE RECEPTOR-RELATED"/>
    <property type="match status" value="1"/>
</dbReference>
<evidence type="ECO:0000259" key="1">
    <source>
        <dbReference type="Pfam" id="PF01636"/>
    </source>
</evidence>
<proteinExistence type="predicted"/>
<dbReference type="Proteomes" id="UP000219369">
    <property type="component" value="Unassembled WGS sequence"/>
</dbReference>
<dbReference type="InterPro" id="IPR002575">
    <property type="entry name" value="Aminoglycoside_PTrfase"/>
</dbReference>
<evidence type="ECO:0000313" key="3">
    <source>
        <dbReference type="Proteomes" id="UP000219369"/>
    </source>
</evidence>
<name>A0A2H3TTJ8_FUSOX</name>
<dbReference type="VEuPathDB" id="FungiDB:FOXG_17363"/>
<accession>A0A2H3TTJ8</accession>
<dbReference type="Pfam" id="PF01636">
    <property type="entry name" value="APH"/>
    <property type="match status" value="1"/>
</dbReference>
<protein>
    <recommendedName>
        <fullName evidence="1">Aminoglycoside phosphotransferase domain-containing protein</fullName>
    </recommendedName>
</protein>
<reference evidence="3" key="1">
    <citation type="submission" date="2016-09" db="EMBL/GenBank/DDBJ databases">
        <authorList>
            <person name="Guldener U."/>
        </authorList>
    </citation>
    <scope>NUCLEOTIDE SEQUENCE [LARGE SCALE GENOMIC DNA]</scope>
    <source>
        <strain evidence="3">V64-1</strain>
    </source>
</reference>
<dbReference type="InterPro" id="IPR052961">
    <property type="entry name" value="Oxido-Kinase-like_Enzymes"/>
</dbReference>
<dbReference type="VEuPathDB" id="FungiDB:FOXG_22794"/>
<dbReference type="OrthoDB" id="191037at2759"/>
<dbReference type="EMBL" id="FMJY01000008">
    <property type="protein sequence ID" value="SCO89061.1"/>
    <property type="molecule type" value="Genomic_DNA"/>
</dbReference>
<gene>
    <name evidence="2" type="ORF">FRV6_13189</name>
</gene>